<evidence type="ECO:0000256" key="2">
    <source>
        <dbReference type="ARBA" id="ARBA00023002"/>
    </source>
</evidence>
<dbReference type="InterPro" id="IPR029510">
    <property type="entry name" value="Ald_DH_CS_GLU"/>
</dbReference>
<dbReference type="Gene3D" id="3.40.309.10">
    <property type="entry name" value="Aldehyde Dehydrogenase, Chain A, domain 2"/>
    <property type="match status" value="1"/>
</dbReference>
<keyword evidence="2 5" id="KW-0560">Oxidoreductase</keyword>
<evidence type="ECO:0000259" key="6">
    <source>
        <dbReference type="Pfam" id="PF00171"/>
    </source>
</evidence>
<dbReference type="InterPro" id="IPR016160">
    <property type="entry name" value="Ald_DH_CS_CYS"/>
</dbReference>
<feature type="domain" description="Aldehyde dehydrogenase" evidence="6">
    <location>
        <begin position="18"/>
        <end position="404"/>
    </location>
</feature>
<evidence type="ECO:0000256" key="1">
    <source>
        <dbReference type="ARBA" id="ARBA00009986"/>
    </source>
</evidence>
<dbReference type="Proteomes" id="UP000556165">
    <property type="component" value="Unassembled WGS sequence"/>
</dbReference>
<organism evidence="7 8">
    <name type="scientific">Phaetusa simplex</name>
    <name type="common">large-billed tern</name>
    <dbReference type="NCBI Taxonomy" id="297813"/>
    <lineage>
        <taxon>Eukaryota</taxon>
        <taxon>Metazoa</taxon>
        <taxon>Chordata</taxon>
        <taxon>Craniata</taxon>
        <taxon>Vertebrata</taxon>
        <taxon>Euteleostomi</taxon>
        <taxon>Archelosauria</taxon>
        <taxon>Archosauria</taxon>
        <taxon>Dinosauria</taxon>
        <taxon>Saurischia</taxon>
        <taxon>Theropoda</taxon>
        <taxon>Coelurosauria</taxon>
        <taxon>Aves</taxon>
        <taxon>Neognathae</taxon>
        <taxon>Neoaves</taxon>
        <taxon>Charadriiformes</taxon>
        <taxon>Laridae</taxon>
        <taxon>Phaetusa</taxon>
    </lineage>
</organism>
<dbReference type="EMBL" id="VZZW01003791">
    <property type="protein sequence ID" value="NXW38683.1"/>
    <property type="molecule type" value="Genomic_DNA"/>
</dbReference>
<dbReference type="GO" id="GO:0004029">
    <property type="term" value="F:aldehyde dehydrogenase (NAD+) activity"/>
    <property type="evidence" value="ECO:0007669"/>
    <property type="project" value="TreeGrafter"/>
</dbReference>
<evidence type="ECO:0000313" key="7">
    <source>
        <dbReference type="EMBL" id="NXW38683.1"/>
    </source>
</evidence>
<dbReference type="InterPro" id="IPR015590">
    <property type="entry name" value="Aldehyde_DH_dom"/>
</dbReference>
<gene>
    <name evidence="7" type="primary">Aldh3b1_0</name>
    <name evidence="7" type="ORF">PHASIM_R08242</name>
</gene>
<feature type="active site" evidence="3 4">
    <location>
        <position position="191"/>
    </location>
</feature>
<comment type="caution">
    <text evidence="7">The sequence shown here is derived from an EMBL/GenBank/DDBJ whole genome shotgun (WGS) entry which is preliminary data.</text>
</comment>
<dbReference type="InterPro" id="IPR016161">
    <property type="entry name" value="Ald_DH/histidinol_DH"/>
</dbReference>
<evidence type="ECO:0000313" key="8">
    <source>
        <dbReference type="Proteomes" id="UP000556165"/>
    </source>
</evidence>
<dbReference type="GO" id="GO:0005737">
    <property type="term" value="C:cytoplasm"/>
    <property type="evidence" value="ECO:0007669"/>
    <property type="project" value="TreeGrafter"/>
</dbReference>
<evidence type="ECO:0000256" key="5">
    <source>
        <dbReference type="RuleBase" id="RU003345"/>
    </source>
</evidence>
<dbReference type="InterPro" id="IPR016162">
    <property type="entry name" value="Ald_DH_N"/>
</dbReference>
<feature type="non-terminal residue" evidence="7">
    <location>
        <position position="1"/>
    </location>
</feature>
<dbReference type="PROSITE" id="PS00070">
    <property type="entry name" value="ALDEHYDE_DEHYDR_CYS"/>
    <property type="match status" value="1"/>
</dbReference>
<dbReference type="GO" id="GO:0006081">
    <property type="term" value="P:aldehyde metabolic process"/>
    <property type="evidence" value="ECO:0007669"/>
    <property type="project" value="InterPro"/>
</dbReference>
<evidence type="ECO:0000256" key="4">
    <source>
        <dbReference type="PROSITE-ProRule" id="PRU10007"/>
    </source>
</evidence>
<dbReference type="InterPro" id="IPR012394">
    <property type="entry name" value="Aldehyde_DH_NAD(P)"/>
</dbReference>
<name>A0A7L4BMA7_9CHAR</name>
<proteinExistence type="inferred from homology"/>
<dbReference type="AlphaFoldDB" id="A0A7L4BMA7"/>
<dbReference type="PANTHER" id="PTHR43570">
    <property type="entry name" value="ALDEHYDE DEHYDROGENASE"/>
    <property type="match status" value="1"/>
</dbReference>
<sequence>NPYEGLVRCLRAAWLSGKTRPMEYRVAQLEALERFLDEKKQEILEATGSDMGKPSFEAEFSEILLCKNELHETLNNLSRWMKDEHVYKNSAGVPEGLAVTVSPLRRPLNLPPGNCVVIKPSEMTKNTERLVAEALPSYLDKDCFAVVTAGAQETTRLLENKFDYIFFTGTPSVGRIIMTAAAKHLTPVTLELGGKNPCYVSDTCDVQNVARRVAWGRFFNAGQTCIAPDYVLCSLEMQEKLLLALSKTIVDFYGSNPQKSPDFGRIAGEKHFQRLQELLCSGQVVIGGETDEAERYIAPTVLADVHPSDPIMQEEIFGPILPIVPVANMDEAIDFINSRERPLVVYAFSSNDKVVNQVLERTSSGGFCGNDTLMHVTLTSLPFGGIGSSGLGMYHGKFTFNTFSHHRGCLHRYMGRETINALRYPPYTQQKLAMVRAAAEVKRKGACTLL</sequence>
<protein>
    <submittedName>
        <fullName evidence="7">AL3B1 dehydrogenase</fullName>
    </submittedName>
</protein>
<evidence type="ECO:0000256" key="3">
    <source>
        <dbReference type="PIRSR" id="PIRSR036492-1"/>
    </source>
</evidence>
<dbReference type="InterPro" id="IPR016163">
    <property type="entry name" value="Ald_DH_C"/>
</dbReference>
<dbReference type="SUPFAM" id="SSF53720">
    <property type="entry name" value="ALDH-like"/>
    <property type="match status" value="1"/>
</dbReference>
<dbReference type="Pfam" id="PF00171">
    <property type="entry name" value="Aldedh"/>
    <property type="match status" value="1"/>
</dbReference>
<accession>A0A7L4BMA7</accession>
<feature type="active site" evidence="3">
    <location>
        <position position="225"/>
    </location>
</feature>
<dbReference type="PANTHER" id="PTHR43570:SF2">
    <property type="entry name" value="ALDEHYDE DEHYDROGENASE FAMILY 3 MEMBER B1"/>
    <property type="match status" value="1"/>
</dbReference>
<comment type="similarity">
    <text evidence="1 5">Belongs to the aldehyde dehydrogenase family.</text>
</comment>
<reference evidence="7 8" key="1">
    <citation type="submission" date="2019-09" db="EMBL/GenBank/DDBJ databases">
        <title>Bird 10,000 Genomes (B10K) Project - Family phase.</title>
        <authorList>
            <person name="Zhang G."/>
        </authorList>
    </citation>
    <scope>NUCLEOTIDE SEQUENCE [LARGE SCALE GENOMIC DNA]</scope>
    <source>
        <strain evidence="7">B10K-DU-009-16</strain>
        <tissue evidence="7">Muscle</tissue>
    </source>
</reference>
<keyword evidence="8" id="KW-1185">Reference proteome</keyword>
<dbReference type="PROSITE" id="PS00687">
    <property type="entry name" value="ALDEHYDE_DEHYDR_GLU"/>
    <property type="match status" value="1"/>
</dbReference>
<dbReference type="FunFam" id="3.40.309.10:FF:000003">
    <property type="entry name" value="Aldehyde dehydrogenase"/>
    <property type="match status" value="1"/>
</dbReference>
<dbReference type="GO" id="GO:0004028">
    <property type="term" value="F:3-chloroallyl aldehyde dehydrogenase activity"/>
    <property type="evidence" value="ECO:0007669"/>
    <property type="project" value="TreeGrafter"/>
</dbReference>
<feature type="non-terminal residue" evidence="7">
    <location>
        <position position="450"/>
    </location>
</feature>
<dbReference type="Gene3D" id="3.40.605.10">
    <property type="entry name" value="Aldehyde Dehydrogenase, Chain A, domain 1"/>
    <property type="match status" value="1"/>
</dbReference>
<dbReference type="PIRSF" id="PIRSF036492">
    <property type="entry name" value="ALDH"/>
    <property type="match status" value="1"/>
</dbReference>